<dbReference type="InterPro" id="IPR026264">
    <property type="entry name" value="VirB8/PtlE"/>
</dbReference>
<dbReference type="Gene3D" id="3.10.450.230">
    <property type="entry name" value="VirB8 protein"/>
    <property type="match status" value="1"/>
</dbReference>
<dbReference type="GO" id="GO:0016020">
    <property type="term" value="C:membrane"/>
    <property type="evidence" value="ECO:0007669"/>
    <property type="project" value="InterPro"/>
</dbReference>
<evidence type="ECO:0000256" key="5">
    <source>
        <dbReference type="ARBA" id="ARBA00023136"/>
    </source>
</evidence>
<accession>A0A9Q9DND7</accession>
<keyword evidence="3" id="KW-0812">Transmembrane</keyword>
<dbReference type="GO" id="GO:0012505">
    <property type="term" value="C:endomembrane system"/>
    <property type="evidence" value="ECO:0007669"/>
    <property type="project" value="UniProtKB-SubCell"/>
</dbReference>
<evidence type="ECO:0000259" key="7">
    <source>
        <dbReference type="Pfam" id="PF04335"/>
    </source>
</evidence>
<dbReference type="AlphaFoldDB" id="A0A9Q9DND7"/>
<evidence type="ECO:0000313" key="8">
    <source>
        <dbReference type="EMBL" id="USP03596.1"/>
    </source>
</evidence>
<comment type="similarity">
    <text evidence="1">Belongs to the virB8 family.</text>
</comment>
<evidence type="ECO:0000256" key="1">
    <source>
        <dbReference type="ARBA" id="ARBA00011070"/>
    </source>
</evidence>
<dbReference type="InterPro" id="IPR007430">
    <property type="entry name" value="VirB8"/>
</dbReference>
<dbReference type="GO" id="GO:0030255">
    <property type="term" value="P:protein secretion by the type IV secretion system"/>
    <property type="evidence" value="ECO:0007669"/>
    <property type="project" value="InterPro"/>
</dbReference>
<keyword evidence="4" id="KW-1133">Transmembrane helix</keyword>
<comment type="subcellular location">
    <subcellularLocation>
        <location evidence="6">Endomembrane system</location>
        <topology evidence="6">Single-pass membrane protein</topology>
    </subcellularLocation>
</comment>
<protein>
    <recommendedName>
        <fullName evidence="2">Type IV secretion system protein virB8</fullName>
    </recommendedName>
</protein>
<evidence type="ECO:0000313" key="9">
    <source>
        <dbReference type="Proteomes" id="UP001056980"/>
    </source>
</evidence>
<dbReference type="Proteomes" id="UP001056980">
    <property type="component" value="Chromosome"/>
</dbReference>
<dbReference type="CDD" id="cd16424">
    <property type="entry name" value="VirB8"/>
    <property type="match status" value="1"/>
</dbReference>
<dbReference type="PIRSF" id="PIRSF003299">
    <property type="entry name" value="VirB8_PtlE"/>
    <property type="match status" value="1"/>
</dbReference>
<evidence type="ECO:0000256" key="6">
    <source>
        <dbReference type="ARBA" id="ARBA00037847"/>
    </source>
</evidence>
<proteinExistence type="inferred from homology"/>
<name>A0A9Q9DND7_BARTA</name>
<organism evidence="8 9">
    <name type="scientific">Bartonella taylorii</name>
    <dbReference type="NCBI Taxonomy" id="33046"/>
    <lineage>
        <taxon>Bacteria</taxon>
        <taxon>Pseudomonadati</taxon>
        <taxon>Pseudomonadota</taxon>
        <taxon>Alphaproteobacteria</taxon>
        <taxon>Hyphomicrobiales</taxon>
        <taxon>Bartonellaceae</taxon>
        <taxon>Bartonella</taxon>
    </lineage>
</organism>
<dbReference type="Pfam" id="PF04335">
    <property type="entry name" value="VirB8"/>
    <property type="match status" value="1"/>
</dbReference>
<dbReference type="SUPFAM" id="SSF54427">
    <property type="entry name" value="NTF2-like"/>
    <property type="match status" value="1"/>
</dbReference>
<keyword evidence="5" id="KW-0472">Membrane</keyword>
<dbReference type="KEGG" id="btay:LAJ60_04060"/>
<dbReference type="InterPro" id="IPR032710">
    <property type="entry name" value="NTF2-like_dom_sf"/>
</dbReference>
<dbReference type="EMBL" id="CP083444">
    <property type="protein sequence ID" value="USP03596.1"/>
    <property type="molecule type" value="Genomic_DNA"/>
</dbReference>
<evidence type="ECO:0000256" key="3">
    <source>
        <dbReference type="ARBA" id="ARBA00022692"/>
    </source>
</evidence>
<evidence type="ECO:0000256" key="4">
    <source>
        <dbReference type="ARBA" id="ARBA00022989"/>
    </source>
</evidence>
<dbReference type="RefSeq" id="WP_196792903.1">
    <property type="nucleotide sequence ID" value="NZ_CP083444.1"/>
</dbReference>
<gene>
    <name evidence="8" type="ORF">LAJ60_04060</name>
</gene>
<evidence type="ECO:0000256" key="2">
    <source>
        <dbReference type="ARBA" id="ARBA00014420"/>
    </source>
</evidence>
<sequence>MKRFLIKLRRSRVKSDALEKYIKEARSFDIDRMHGMRVRMKISMALTVLFGLMTIALALAVAALTPLKTVEPFVIRVDNSTGIVDTVSALKESPNNYDEAITRYFAAKYVRAREGYQASEAENNFRLISLLSSPEEQNRFARWYAGNNPESPQNIYQNMTATVMIKSISFLSKDLIQVRYYKTVRELNGKENISHWVSILNFSYINAQISTTDRLINPLGFQVSEYRSDPEVIK</sequence>
<reference evidence="8" key="1">
    <citation type="journal article" date="2022" name="Proc. Natl. Acad. Sci. U.S.A.">
        <title>Identification of the Bartonella autotransporter CFA as a protective antigen and hypervariable target of neutralizing antibodies in mice.</title>
        <authorList>
            <person name="Siewert L.K."/>
            <person name="Korotaev A."/>
            <person name="Sedzicki J."/>
            <person name="Fromm K."/>
            <person name="Pinschewer D.D."/>
            <person name="Dehio C."/>
        </authorList>
    </citation>
    <scope>NUCLEOTIDE SEQUENCE</scope>
    <source>
        <strain evidence="8">IBS296</strain>
    </source>
</reference>
<feature type="domain" description="Bacterial virulence protein VirB8" evidence="7">
    <location>
        <begin position="25"/>
        <end position="231"/>
    </location>
</feature>